<evidence type="ECO:0000313" key="2">
    <source>
        <dbReference type="EMBL" id="GGB33246.1"/>
    </source>
</evidence>
<accession>A0ABQ1ICL3</accession>
<sequence>MKIIMFLIAFSMSVQATAQSLTLTEQQLNQELGQQLGKEFPLGLGQWLSAAVQMQDVKVELGRQTPDKARVLGQALISVNQGQQRYHWDITGDFSARPRYDGEQGALFLDEFELLNYSLNEAQSSPQARFMLPILLQALTGYLSQYPVYTLDEKDPLQRQLKDKVVSLDIAPGQISLRGIE</sequence>
<evidence type="ECO:0000313" key="3">
    <source>
        <dbReference type="Proteomes" id="UP000646152"/>
    </source>
</evidence>
<evidence type="ECO:0008006" key="4">
    <source>
        <dbReference type="Google" id="ProtNLM"/>
    </source>
</evidence>
<dbReference type="Proteomes" id="UP000646152">
    <property type="component" value="Unassembled WGS sequence"/>
</dbReference>
<comment type="caution">
    <text evidence="2">The sequence shown here is derived from an EMBL/GenBank/DDBJ whole genome shotgun (WGS) entry which is preliminary data.</text>
</comment>
<dbReference type="EMBL" id="BMKE01000002">
    <property type="protein sequence ID" value="GGB33246.1"/>
    <property type="molecule type" value="Genomic_DNA"/>
</dbReference>
<organism evidence="2 3">
    <name type="scientific">Oceanisphaera marina</name>
    <dbReference type="NCBI Taxonomy" id="2017550"/>
    <lineage>
        <taxon>Bacteria</taxon>
        <taxon>Pseudomonadati</taxon>
        <taxon>Pseudomonadota</taxon>
        <taxon>Gammaproteobacteria</taxon>
        <taxon>Aeromonadales</taxon>
        <taxon>Aeromonadaceae</taxon>
        <taxon>Oceanisphaera</taxon>
    </lineage>
</organism>
<name>A0ABQ1ICL3_9GAMM</name>
<dbReference type="Pfam" id="PF07273">
    <property type="entry name" value="DUF1439"/>
    <property type="match status" value="1"/>
</dbReference>
<feature type="signal peptide" evidence="1">
    <location>
        <begin position="1"/>
        <end position="18"/>
    </location>
</feature>
<reference evidence="3" key="1">
    <citation type="journal article" date="2019" name="Int. J. Syst. Evol. Microbiol.">
        <title>The Global Catalogue of Microorganisms (GCM) 10K type strain sequencing project: providing services to taxonomists for standard genome sequencing and annotation.</title>
        <authorList>
            <consortium name="The Broad Institute Genomics Platform"/>
            <consortium name="The Broad Institute Genome Sequencing Center for Infectious Disease"/>
            <person name="Wu L."/>
            <person name="Ma J."/>
        </authorList>
    </citation>
    <scope>NUCLEOTIDE SEQUENCE [LARGE SCALE GENOMIC DNA]</scope>
    <source>
        <strain evidence="3">CGMCC 1.15923</strain>
    </source>
</reference>
<proteinExistence type="predicted"/>
<dbReference type="InterPro" id="IPR010835">
    <property type="entry name" value="DUF1439"/>
</dbReference>
<feature type="chain" id="PRO_5046107228" description="DUF1439 domain-containing protein" evidence="1">
    <location>
        <begin position="19"/>
        <end position="181"/>
    </location>
</feature>
<evidence type="ECO:0000256" key="1">
    <source>
        <dbReference type="SAM" id="SignalP"/>
    </source>
</evidence>
<keyword evidence="1" id="KW-0732">Signal</keyword>
<dbReference type="RefSeq" id="WP_188628311.1">
    <property type="nucleotide sequence ID" value="NZ_BMKE01000002.1"/>
</dbReference>
<protein>
    <recommendedName>
        <fullName evidence="4">DUF1439 domain-containing protein</fullName>
    </recommendedName>
</protein>
<dbReference type="Gene3D" id="3.15.10.40">
    <property type="entry name" value="Uncharacterised protein PF07273, DUF1439"/>
    <property type="match status" value="1"/>
</dbReference>
<gene>
    <name evidence="2" type="ORF">GCM10011502_02860</name>
</gene>
<keyword evidence="3" id="KW-1185">Reference proteome</keyword>